<organism evidence="1 2">
    <name type="scientific">Spirosoma validum</name>
    <dbReference type="NCBI Taxonomy" id="2771355"/>
    <lineage>
        <taxon>Bacteria</taxon>
        <taxon>Pseudomonadati</taxon>
        <taxon>Bacteroidota</taxon>
        <taxon>Cytophagia</taxon>
        <taxon>Cytophagales</taxon>
        <taxon>Cytophagaceae</taxon>
        <taxon>Spirosoma</taxon>
    </lineage>
</organism>
<sequence>MGYRFPAFKYNHLLNWTIWKLTRQLKQNCGLRGGYLKRFNSLLAWNLENSNPNYYILTTSQRVEAGDRLSFGLTGTLSPVASSGVVTVSSTVLPTAVVEDRLTNNIDADKIEYFRQQIQVRPGFCFVSEYICRLGSFWADVPSSLCQPANLFRSF</sequence>
<proteinExistence type="predicted"/>
<keyword evidence="2" id="KW-1185">Reference proteome</keyword>
<protein>
    <submittedName>
        <fullName evidence="1">Uncharacterized protein</fullName>
    </submittedName>
</protein>
<evidence type="ECO:0000313" key="1">
    <source>
        <dbReference type="EMBL" id="MBD2752517.1"/>
    </source>
</evidence>
<gene>
    <name evidence="1" type="ORF">IC230_06435</name>
</gene>
<name>A0A927AZI6_9BACT</name>
<accession>A0A927AZI6</accession>
<dbReference type="Proteomes" id="UP000653797">
    <property type="component" value="Unassembled WGS sequence"/>
</dbReference>
<dbReference type="EMBL" id="JACXAA010000002">
    <property type="protein sequence ID" value="MBD2752517.1"/>
    <property type="molecule type" value="Genomic_DNA"/>
</dbReference>
<reference evidence="1" key="1">
    <citation type="submission" date="2020-09" db="EMBL/GenBank/DDBJ databases">
        <authorList>
            <person name="Kim M.K."/>
        </authorList>
    </citation>
    <scope>NUCLEOTIDE SEQUENCE</scope>
    <source>
        <strain evidence="1">BT704</strain>
    </source>
</reference>
<dbReference type="AlphaFoldDB" id="A0A927AZI6"/>
<comment type="caution">
    <text evidence="1">The sequence shown here is derived from an EMBL/GenBank/DDBJ whole genome shotgun (WGS) entry which is preliminary data.</text>
</comment>
<evidence type="ECO:0000313" key="2">
    <source>
        <dbReference type="Proteomes" id="UP000653797"/>
    </source>
</evidence>
<dbReference type="RefSeq" id="WP_191038152.1">
    <property type="nucleotide sequence ID" value="NZ_JACXAA010000002.1"/>
</dbReference>